<dbReference type="SUPFAM" id="SSF53850">
    <property type="entry name" value="Periplasmic binding protein-like II"/>
    <property type="match status" value="1"/>
</dbReference>
<sequence>MAHGRHKQIKSGVIFLLVLAVLTAGTYIAWPLVTGQGGWQLPWAQGGSGQIVRIRARHAPVSLDIRTEPGHATDQALMGNVYQTLTRPDAKGRPTPGLAQNWEVSANGLLYTFHLRDDARFADGRRLTSEDALWSLQQIIDHQYQGHRDLDGLARVTNPDDATLVIGLKSPNARLLTALSGRAGIVYDRQARVNYSTRSAGSGPYQVDDWQPGTSLTLTANKSYRGPDKAAIRKVIFSYAGGPEQTIKDLDQGRLDAVVDMDPATADQARKTSSAKGRKAPTATPSTDNVVLAFNNEASSLLSDQHVREAVRYALDRQALADLEGGEAKALGGPLNPLSPGYDPGLQAFPFDRTQAARRTSYYAQSYYHGGLRLVYPQEFGSQAGDLIRTQLKAVGIPSQVSMVDQAAFRDQVLNHHDYDMALLVMDNDEIDRFADPASTMLFDNVDIQNSWKQVTDCTDQNTYAERLRAFARQVSDLSPSDWLYQRMPLVLTAPRLQGMPSSLLDRYLPLWNLRVQG</sequence>
<dbReference type="PANTHER" id="PTHR30290">
    <property type="entry name" value="PERIPLASMIC BINDING COMPONENT OF ABC TRANSPORTER"/>
    <property type="match status" value="1"/>
</dbReference>
<feature type="region of interest" description="Disordered" evidence="5">
    <location>
        <begin position="266"/>
        <end position="286"/>
    </location>
</feature>
<evidence type="ECO:0000256" key="6">
    <source>
        <dbReference type="SAM" id="Phobius"/>
    </source>
</evidence>
<evidence type="ECO:0000256" key="1">
    <source>
        <dbReference type="ARBA" id="ARBA00004196"/>
    </source>
</evidence>
<comment type="subcellular location">
    <subcellularLocation>
        <location evidence="1">Cell envelope</location>
    </subcellularLocation>
</comment>
<evidence type="ECO:0000256" key="2">
    <source>
        <dbReference type="ARBA" id="ARBA00005695"/>
    </source>
</evidence>
<dbReference type="Gene3D" id="3.40.190.10">
    <property type="entry name" value="Periplasmic binding protein-like II"/>
    <property type="match status" value="1"/>
</dbReference>
<dbReference type="AlphaFoldDB" id="A0AAD0EWV1"/>
<dbReference type="Gene3D" id="3.90.76.10">
    <property type="entry name" value="Dipeptide-binding Protein, Domain 1"/>
    <property type="match status" value="1"/>
</dbReference>
<dbReference type="EMBL" id="CP017696">
    <property type="protein sequence ID" value="ATO41857.1"/>
    <property type="molecule type" value="Genomic_DNA"/>
</dbReference>
<dbReference type="RefSeq" id="WP_015022504.1">
    <property type="nucleotide sequence ID" value="NZ_CP017696.1"/>
</dbReference>
<evidence type="ECO:0000313" key="8">
    <source>
        <dbReference type="EMBL" id="ATO41857.1"/>
    </source>
</evidence>
<keyword evidence="6" id="KW-0472">Membrane</keyword>
<dbReference type="Gene3D" id="3.10.105.10">
    <property type="entry name" value="Dipeptide-binding Protein, Domain 3"/>
    <property type="match status" value="1"/>
</dbReference>
<comment type="similarity">
    <text evidence="2">Belongs to the bacterial solute-binding protein 5 family.</text>
</comment>
<dbReference type="GO" id="GO:0043190">
    <property type="term" value="C:ATP-binding cassette (ABC) transporter complex"/>
    <property type="evidence" value="ECO:0007669"/>
    <property type="project" value="InterPro"/>
</dbReference>
<protein>
    <recommendedName>
        <fullName evidence="7">Solute-binding protein family 5 domain-containing protein</fullName>
    </recommendedName>
</protein>
<dbReference type="PIRSF" id="PIRSF002741">
    <property type="entry name" value="MppA"/>
    <property type="match status" value="1"/>
</dbReference>
<dbReference type="InterPro" id="IPR000914">
    <property type="entry name" value="SBP_5_dom"/>
</dbReference>
<keyword evidence="4" id="KW-0732">Signal</keyword>
<reference evidence="8 9" key="1">
    <citation type="submission" date="2016-10" db="EMBL/GenBank/DDBJ databases">
        <title>The whole genome sequencing and assembly of B. asteroides DSM 20089 strain.</title>
        <authorList>
            <person name="Lee Y.-J."/>
            <person name="Park M.-K."/>
            <person name="Yi H."/>
            <person name="Bahn Y.-S."/>
            <person name="Kim J.F."/>
            <person name="Lee D.-W."/>
        </authorList>
    </citation>
    <scope>NUCLEOTIDE SEQUENCE [LARGE SCALE GENOMIC DNA]</scope>
    <source>
        <strain evidence="8 9">DSM 20089</strain>
    </source>
</reference>
<dbReference type="GeneID" id="93051087"/>
<keyword evidence="6" id="KW-1133">Transmembrane helix</keyword>
<evidence type="ECO:0000313" key="9">
    <source>
        <dbReference type="Proteomes" id="UP000224056"/>
    </source>
</evidence>
<name>A0AAD0EWV1_9BIFI</name>
<dbReference type="GO" id="GO:0030313">
    <property type="term" value="C:cell envelope"/>
    <property type="evidence" value="ECO:0007669"/>
    <property type="project" value="UniProtKB-SubCell"/>
</dbReference>
<dbReference type="GO" id="GO:1904680">
    <property type="term" value="F:peptide transmembrane transporter activity"/>
    <property type="evidence" value="ECO:0007669"/>
    <property type="project" value="TreeGrafter"/>
</dbReference>
<evidence type="ECO:0000256" key="5">
    <source>
        <dbReference type="SAM" id="MobiDB-lite"/>
    </source>
</evidence>
<feature type="transmembrane region" description="Helical" evidence="6">
    <location>
        <begin position="12"/>
        <end position="30"/>
    </location>
</feature>
<dbReference type="PANTHER" id="PTHR30290:SF10">
    <property type="entry name" value="PERIPLASMIC OLIGOPEPTIDE-BINDING PROTEIN-RELATED"/>
    <property type="match status" value="1"/>
</dbReference>
<proteinExistence type="inferred from homology"/>
<dbReference type="Pfam" id="PF00496">
    <property type="entry name" value="SBP_bac_5"/>
    <property type="match status" value="1"/>
</dbReference>
<gene>
    <name evidence="8" type="ORF">BA20089_06785</name>
</gene>
<dbReference type="Proteomes" id="UP000224056">
    <property type="component" value="Chromosome"/>
</dbReference>
<dbReference type="InterPro" id="IPR039424">
    <property type="entry name" value="SBP_5"/>
</dbReference>
<feature type="domain" description="Solute-binding protein family 5" evidence="7">
    <location>
        <begin position="94"/>
        <end position="430"/>
    </location>
</feature>
<evidence type="ECO:0000256" key="3">
    <source>
        <dbReference type="ARBA" id="ARBA00022448"/>
    </source>
</evidence>
<organism evidence="8 9">
    <name type="scientific">Bifidobacterium asteroides DSM 20089</name>
    <dbReference type="NCBI Taxonomy" id="1437594"/>
    <lineage>
        <taxon>Bacteria</taxon>
        <taxon>Bacillati</taxon>
        <taxon>Actinomycetota</taxon>
        <taxon>Actinomycetes</taxon>
        <taxon>Bifidobacteriales</taxon>
        <taxon>Bifidobacteriaceae</taxon>
        <taxon>Bifidobacterium</taxon>
    </lineage>
</organism>
<keyword evidence="3" id="KW-0813">Transport</keyword>
<evidence type="ECO:0000259" key="7">
    <source>
        <dbReference type="Pfam" id="PF00496"/>
    </source>
</evidence>
<dbReference type="GO" id="GO:0015833">
    <property type="term" value="P:peptide transport"/>
    <property type="evidence" value="ECO:0007669"/>
    <property type="project" value="TreeGrafter"/>
</dbReference>
<keyword evidence="6" id="KW-0812">Transmembrane</keyword>
<evidence type="ECO:0000256" key="4">
    <source>
        <dbReference type="ARBA" id="ARBA00022729"/>
    </source>
</evidence>
<accession>A0AAD0EWV1</accession>
<dbReference type="GO" id="GO:0042597">
    <property type="term" value="C:periplasmic space"/>
    <property type="evidence" value="ECO:0007669"/>
    <property type="project" value="UniProtKB-ARBA"/>
</dbReference>
<dbReference type="InterPro" id="IPR030678">
    <property type="entry name" value="Peptide/Ni-bd"/>
</dbReference>